<dbReference type="EMBL" id="CM004468">
    <property type="protein sequence ID" value="OCT96297.1"/>
    <property type="molecule type" value="Genomic_DNA"/>
</dbReference>
<evidence type="ECO:0000313" key="2">
    <source>
        <dbReference type="Proteomes" id="UP000694892"/>
    </source>
</evidence>
<evidence type="ECO:0000313" key="1">
    <source>
        <dbReference type="EMBL" id="OCT96297.1"/>
    </source>
</evidence>
<dbReference type="Proteomes" id="UP000694892">
    <property type="component" value="Chromosome 2L"/>
</dbReference>
<gene>
    <name evidence="1" type="ORF">XELAEV_18013973mg</name>
</gene>
<reference evidence="2" key="1">
    <citation type="journal article" date="2016" name="Nature">
        <title>Genome evolution in the allotetraploid frog Xenopus laevis.</title>
        <authorList>
            <person name="Session A.M."/>
            <person name="Uno Y."/>
            <person name="Kwon T."/>
            <person name="Chapman J.A."/>
            <person name="Toyoda A."/>
            <person name="Takahashi S."/>
            <person name="Fukui A."/>
            <person name="Hikosaka A."/>
            <person name="Suzuki A."/>
            <person name="Kondo M."/>
            <person name="van Heeringen S.J."/>
            <person name="Quigley I."/>
            <person name="Heinz S."/>
            <person name="Ogino H."/>
            <person name="Ochi H."/>
            <person name="Hellsten U."/>
            <person name="Lyons J.B."/>
            <person name="Simakov O."/>
            <person name="Putnam N."/>
            <person name="Stites J."/>
            <person name="Kuroki Y."/>
            <person name="Tanaka T."/>
            <person name="Michiue T."/>
            <person name="Watanabe M."/>
            <person name="Bogdanovic O."/>
            <person name="Lister R."/>
            <person name="Georgiou G."/>
            <person name="Paranjpe S.S."/>
            <person name="van Kruijsbergen I."/>
            <person name="Shu S."/>
            <person name="Carlson J."/>
            <person name="Kinoshita T."/>
            <person name="Ohta Y."/>
            <person name="Mawaribuchi S."/>
            <person name="Jenkins J."/>
            <person name="Grimwood J."/>
            <person name="Schmutz J."/>
            <person name="Mitros T."/>
            <person name="Mozaffari S.V."/>
            <person name="Suzuki Y."/>
            <person name="Haramoto Y."/>
            <person name="Yamamoto T.S."/>
            <person name="Takagi C."/>
            <person name="Heald R."/>
            <person name="Miller K."/>
            <person name="Haudenschild C."/>
            <person name="Kitzman J."/>
            <person name="Nakayama T."/>
            <person name="Izutsu Y."/>
            <person name="Robert J."/>
            <person name="Fortriede J."/>
            <person name="Burns K."/>
            <person name="Lotay V."/>
            <person name="Karimi K."/>
            <person name="Yasuoka Y."/>
            <person name="Dichmann D.S."/>
            <person name="Flajnik M.F."/>
            <person name="Houston D.W."/>
            <person name="Shendure J."/>
            <person name="DuPasquier L."/>
            <person name="Vize P.D."/>
            <person name="Zorn A.M."/>
            <person name="Ito M."/>
            <person name="Marcotte E.M."/>
            <person name="Wallingford J.B."/>
            <person name="Ito Y."/>
            <person name="Asashima M."/>
            <person name="Ueno N."/>
            <person name="Matsuda Y."/>
            <person name="Veenstra G.J."/>
            <person name="Fujiyama A."/>
            <person name="Harland R.M."/>
            <person name="Taira M."/>
            <person name="Rokhsar D.S."/>
        </authorList>
    </citation>
    <scope>NUCLEOTIDE SEQUENCE [LARGE SCALE GENOMIC DNA]</scope>
    <source>
        <strain evidence="2">J</strain>
    </source>
</reference>
<sequence>MKSNLFSELSLMCTGSGANDKCSSSKYTTPSYAQSDPCHMQFPILGGDDKVQTHFGCSLNGEEVSHVGLRGPIGRNSKGLYSLLFPMEMWGP</sequence>
<accession>A0A974DSX6</accession>
<name>A0A974DSX6_XENLA</name>
<organism evidence="1 2">
    <name type="scientific">Xenopus laevis</name>
    <name type="common">African clawed frog</name>
    <dbReference type="NCBI Taxonomy" id="8355"/>
    <lineage>
        <taxon>Eukaryota</taxon>
        <taxon>Metazoa</taxon>
        <taxon>Chordata</taxon>
        <taxon>Craniata</taxon>
        <taxon>Vertebrata</taxon>
        <taxon>Euteleostomi</taxon>
        <taxon>Amphibia</taxon>
        <taxon>Batrachia</taxon>
        <taxon>Anura</taxon>
        <taxon>Pipoidea</taxon>
        <taxon>Pipidae</taxon>
        <taxon>Xenopodinae</taxon>
        <taxon>Xenopus</taxon>
        <taxon>Xenopus</taxon>
    </lineage>
</organism>
<proteinExistence type="predicted"/>
<dbReference type="AlphaFoldDB" id="A0A974DSX6"/>
<protein>
    <submittedName>
        <fullName evidence="1">Uncharacterized protein</fullName>
    </submittedName>
</protein>